<evidence type="ECO:0000256" key="3">
    <source>
        <dbReference type="ARBA" id="ARBA00023125"/>
    </source>
</evidence>
<organism evidence="8 9">
    <name type="scientific">Ilex paraguariensis</name>
    <name type="common">yerba mate</name>
    <dbReference type="NCBI Taxonomy" id="185542"/>
    <lineage>
        <taxon>Eukaryota</taxon>
        <taxon>Viridiplantae</taxon>
        <taxon>Streptophyta</taxon>
        <taxon>Embryophyta</taxon>
        <taxon>Tracheophyta</taxon>
        <taxon>Spermatophyta</taxon>
        <taxon>Magnoliopsida</taxon>
        <taxon>eudicotyledons</taxon>
        <taxon>Gunneridae</taxon>
        <taxon>Pentapetalae</taxon>
        <taxon>asterids</taxon>
        <taxon>campanulids</taxon>
        <taxon>Aquifoliales</taxon>
        <taxon>Aquifoliaceae</taxon>
        <taxon>Ilex</taxon>
    </lineage>
</organism>
<evidence type="ECO:0000259" key="7">
    <source>
        <dbReference type="PROSITE" id="PS50888"/>
    </source>
</evidence>
<keyword evidence="2" id="KW-0805">Transcription regulation</keyword>
<dbReference type="Proteomes" id="UP001642360">
    <property type="component" value="Unassembled WGS sequence"/>
</dbReference>
<evidence type="ECO:0000256" key="1">
    <source>
        <dbReference type="ARBA" id="ARBA00004123"/>
    </source>
</evidence>
<dbReference type="EMBL" id="CAUOFW020006946">
    <property type="protein sequence ID" value="CAK9177026.1"/>
    <property type="molecule type" value="Genomic_DNA"/>
</dbReference>
<dbReference type="GO" id="GO:0003677">
    <property type="term" value="F:DNA binding"/>
    <property type="evidence" value="ECO:0007669"/>
    <property type="project" value="UniProtKB-KW"/>
</dbReference>
<evidence type="ECO:0000256" key="6">
    <source>
        <dbReference type="SAM" id="MobiDB-lite"/>
    </source>
</evidence>
<keyword evidence="4" id="KW-0804">Transcription</keyword>
<evidence type="ECO:0000313" key="8">
    <source>
        <dbReference type="EMBL" id="CAK9177026.1"/>
    </source>
</evidence>
<name>A0ABC8U6B1_9AQUA</name>
<dbReference type="InterPro" id="IPR047265">
    <property type="entry name" value="PIF1-like_bHLH"/>
</dbReference>
<dbReference type="SUPFAM" id="SSF47459">
    <property type="entry name" value="HLH, helix-loop-helix DNA-binding domain"/>
    <property type="match status" value="1"/>
</dbReference>
<feature type="region of interest" description="Disordered" evidence="6">
    <location>
        <begin position="135"/>
        <end position="158"/>
    </location>
</feature>
<dbReference type="InterPro" id="IPR036638">
    <property type="entry name" value="HLH_DNA-bd_sf"/>
</dbReference>
<protein>
    <recommendedName>
        <fullName evidence="7">BHLH domain-containing protein</fullName>
    </recommendedName>
</protein>
<evidence type="ECO:0000256" key="4">
    <source>
        <dbReference type="ARBA" id="ARBA00023163"/>
    </source>
</evidence>
<accession>A0ABC8U6B1</accession>
<feature type="compositionally biased region" description="Basic and acidic residues" evidence="6">
    <location>
        <begin position="147"/>
        <end position="158"/>
    </location>
</feature>
<reference evidence="8 9" key="1">
    <citation type="submission" date="2024-02" db="EMBL/GenBank/DDBJ databases">
        <authorList>
            <person name="Vignale AGUSTIN F."/>
            <person name="Sosa J E."/>
            <person name="Modenutti C."/>
        </authorList>
    </citation>
    <scope>NUCLEOTIDE SEQUENCE [LARGE SCALE GENOMIC DNA]</scope>
</reference>
<evidence type="ECO:0000256" key="5">
    <source>
        <dbReference type="ARBA" id="ARBA00023242"/>
    </source>
</evidence>
<keyword evidence="5" id="KW-0539">Nucleus</keyword>
<dbReference type="Gene3D" id="4.10.280.10">
    <property type="entry name" value="Helix-loop-helix DNA-binding domain"/>
    <property type="match status" value="1"/>
</dbReference>
<sequence>MADPYGINARPSLIESDDMSSILHDILHYSSAPPSNSSLNSLKSKYLEAETSATAGLFSRSEDSDNRVRDGASASVLHSASSFNFSDPGDYFPIEVKDSTKNTCSMVGGLESNAITSMKGREDFKKGLEASEVTVDPIPPRSSKRSRPLEVHNLSEKRRRSRINEKMKALQSLIPNSNKTDKASMLDDAIEYLKQLQLQVQMLTMRNGLNFHPTNLRGSLQPIQLPQMAMNFKEENGLLNMDRGADTFPGNQEIPRRTAFQILNHAAPSQPMVIPPLTNIMNLESSFCLETSIQTQYGVPNHLTSSKDIYRDDILSRLNLDISCSGHNSSPGVSS</sequence>
<gene>
    <name evidence="8" type="ORF">ILEXP_LOCUS46887</name>
</gene>
<dbReference type="FunFam" id="4.10.280.10:FF:000004">
    <property type="entry name" value="Basic helix-loop-helix transcription factor"/>
    <property type="match status" value="1"/>
</dbReference>
<dbReference type="CDD" id="cd11445">
    <property type="entry name" value="bHLH_AtPIF_like"/>
    <property type="match status" value="1"/>
</dbReference>
<proteinExistence type="predicted"/>
<evidence type="ECO:0000256" key="2">
    <source>
        <dbReference type="ARBA" id="ARBA00023015"/>
    </source>
</evidence>
<dbReference type="SMART" id="SM00353">
    <property type="entry name" value="HLH"/>
    <property type="match status" value="1"/>
</dbReference>
<dbReference type="PROSITE" id="PS50888">
    <property type="entry name" value="BHLH"/>
    <property type="match status" value="1"/>
</dbReference>
<keyword evidence="9" id="KW-1185">Reference proteome</keyword>
<keyword evidence="3" id="KW-0238">DNA-binding</keyword>
<dbReference type="InterPro" id="IPR011598">
    <property type="entry name" value="bHLH_dom"/>
</dbReference>
<dbReference type="InterPro" id="IPR031066">
    <property type="entry name" value="bHLH_ALC-like_plant"/>
</dbReference>
<comment type="subcellular location">
    <subcellularLocation>
        <location evidence="1">Nucleus</location>
    </subcellularLocation>
</comment>
<dbReference type="AlphaFoldDB" id="A0ABC8U6B1"/>
<dbReference type="Pfam" id="PF00010">
    <property type="entry name" value="HLH"/>
    <property type="match status" value="1"/>
</dbReference>
<dbReference type="GO" id="GO:0005634">
    <property type="term" value="C:nucleus"/>
    <property type="evidence" value="ECO:0007669"/>
    <property type="project" value="UniProtKB-SubCell"/>
</dbReference>
<feature type="domain" description="BHLH" evidence="7">
    <location>
        <begin position="147"/>
        <end position="196"/>
    </location>
</feature>
<comment type="caution">
    <text evidence="8">The sequence shown here is derived from an EMBL/GenBank/DDBJ whole genome shotgun (WGS) entry which is preliminary data.</text>
</comment>
<evidence type="ECO:0000313" key="9">
    <source>
        <dbReference type="Proteomes" id="UP001642360"/>
    </source>
</evidence>
<dbReference type="PANTHER" id="PTHR45855">
    <property type="entry name" value="TRANSCRIPTION FACTOR PIF1-RELATED"/>
    <property type="match status" value="1"/>
</dbReference>
<dbReference type="PANTHER" id="PTHR45855:SF6">
    <property type="entry name" value="TRANSCRIPTION FACTOR ALC"/>
    <property type="match status" value="1"/>
</dbReference>